<accession>A0A397V5M8</accession>
<sequence>MNLIDIMMPNMDGYELLEALRSNEKTRSIPIILLSAKASENSIIRGLNKGADDYLTKPFSARDLITRIRININLS</sequence>
<dbReference type="PANTHER" id="PTHR43547">
    <property type="entry name" value="TWO-COMPONENT HISTIDINE KINASE"/>
    <property type="match status" value="1"/>
</dbReference>
<gene>
    <name evidence="4" type="ORF">C2G38_1972987</name>
</gene>
<dbReference type="EMBL" id="QKWP01000815">
    <property type="protein sequence ID" value="RIB14596.1"/>
    <property type="molecule type" value="Genomic_DNA"/>
</dbReference>
<proteinExistence type="predicted"/>
<evidence type="ECO:0000313" key="5">
    <source>
        <dbReference type="Proteomes" id="UP000266673"/>
    </source>
</evidence>
<dbReference type="InterPro" id="IPR001789">
    <property type="entry name" value="Sig_transdc_resp-reg_receiver"/>
</dbReference>
<dbReference type="AlphaFoldDB" id="A0A397V5M8"/>
<evidence type="ECO:0000256" key="1">
    <source>
        <dbReference type="ARBA" id="ARBA00022553"/>
    </source>
</evidence>
<reference evidence="4 5" key="1">
    <citation type="submission" date="2018-06" db="EMBL/GenBank/DDBJ databases">
        <title>Comparative genomics reveals the genomic features of Rhizophagus irregularis, R. cerebriforme, R. diaphanum and Gigaspora rosea, and their symbiotic lifestyle signature.</title>
        <authorList>
            <person name="Morin E."/>
            <person name="San Clemente H."/>
            <person name="Chen E.C.H."/>
            <person name="De La Providencia I."/>
            <person name="Hainaut M."/>
            <person name="Kuo A."/>
            <person name="Kohler A."/>
            <person name="Murat C."/>
            <person name="Tang N."/>
            <person name="Roy S."/>
            <person name="Loubradou J."/>
            <person name="Henrissat B."/>
            <person name="Grigoriev I.V."/>
            <person name="Corradi N."/>
            <person name="Roux C."/>
            <person name="Martin F.M."/>
        </authorList>
    </citation>
    <scope>NUCLEOTIDE SEQUENCE [LARGE SCALE GENOMIC DNA]</scope>
    <source>
        <strain evidence="4 5">DAOM 194757</strain>
    </source>
</reference>
<feature type="non-terminal residue" evidence="4">
    <location>
        <position position="75"/>
    </location>
</feature>
<feature type="domain" description="Response regulatory" evidence="3">
    <location>
        <begin position="1"/>
        <end position="72"/>
    </location>
</feature>
<evidence type="ECO:0000313" key="4">
    <source>
        <dbReference type="EMBL" id="RIB14596.1"/>
    </source>
</evidence>
<dbReference type="PANTHER" id="PTHR43547:SF2">
    <property type="entry name" value="HYBRID SIGNAL TRANSDUCTION HISTIDINE KINASE C"/>
    <property type="match status" value="1"/>
</dbReference>
<evidence type="ECO:0000259" key="3">
    <source>
        <dbReference type="PROSITE" id="PS50110"/>
    </source>
</evidence>
<dbReference type="STRING" id="44941.A0A397V5M8"/>
<dbReference type="InterPro" id="IPR011006">
    <property type="entry name" value="CheY-like_superfamily"/>
</dbReference>
<dbReference type="GO" id="GO:0000155">
    <property type="term" value="F:phosphorelay sensor kinase activity"/>
    <property type="evidence" value="ECO:0007669"/>
    <property type="project" value="TreeGrafter"/>
</dbReference>
<dbReference type="OrthoDB" id="60033at2759"/>
<name>A0A397V5M8_9GLOM</name>
<dbReference type="PROSITE" id="PS50110">
    <property type="entry name" value="RESPONSE_REGULATORY"/>
    <property type="match status" value="1"/>
</dbReference>
<dbReference type="Proteomes" id="UP000266673">
    <property type="component" value="Unassembled WGS sequence"/>
</dbReference>
<organism evidence="4 5">
    <name type="scientific">Gigaspora rosea</name>
    <dbReference type="NCBI Taxonomy" id="44941"/>
    <lineage>
        <taxon>Eukaryota</taxon>
        <taxon>Fungi</taxon>
        <taxon>Fungi incertae sedis</taxon>
        <taxon>Mucoromycota</taxon>
        <taxon>Glomeromycotina</taxon>
        <taxon>Glomeromycetes</taxon>
        <taxon>Diversisporales</taxon>
        <taxon>Gigasporaceae</taxon>
        <taxon>Gigaspora</taxon>
    </lineage>
</organism>
<keyword evidence="1 2" id="KW-0597">Phosphoprotein</keyword>
<dbReference type="Gene3D" id="3.40.50.2300">
    <property type="match status" value="1"/>
</dbReference>
<feature type="modified residue" description="4-aspartylphosphate" evidence="2">
    <location>
        <position position="5"/>
    </location>
</feature>
<keyword evidence="5" id="KW-1185">Reference proteome</keyword>
<protein>
    <submittedName>
        <fullName evidence="4">CheY-like superfamily</fullName>
    </submittedName>
</protein>
<dbReference type="Pfam" id="PF00072">
    <property type="entry name" value="Response_reg"/>
    <property type="match status" value="1"/>
</dbReference>
<evidence type="ECO:0000256" key="2">
    <source>
        <dbReference type="PROSITE-ProRule" id="PRU00169"/>
    </source>
</evidence>
<dbReference type="SUPFAM" id="SSF52172">
    <property type="entry name" value="CheY-like"/>
    <property type="match status" value="1"/>
</dbReference>
<comment type="caution">
    <text evidence="4">The sequence shown here is derived from an EMBL/GenBank/DDBJ whole genome shotgun (WGS) entry which is preliminary data.</text>
</comment>